<proteinExistence type="predicted"/>
<dbReference type="RefSeq" id="XP_030746440.1">
    <property type="nucleotide sequence ID" value="XM_030890580.1"/>
</dbReference>
<sequence length="123" mass="14081">MTVVNSEAAFEVLIIDDTQVTQVNPNFKYFGSIVTKQGIGEDEIKLRIQAGKRVVGCLNSLWWDQHLTLRTKKRLGQILVEYVVCYGCEVWALTAEMKWRLTAVELDYLRSAVVSKMDRITNI</sequence>
<keyword evidence="1" id="KW-1185">Reference proteome</keyword>
<organism evidence="1 2">
    <name type="scientific">Sitophilus oryzae</name>
    <name type="common">Rice weevil</name>
    <name type="synonym">Curculio oryzae</name>
    <dbReference type="NCBI Taxonomy" id="7048"/>
    <lineage>
        <taxon>Eukaryota</taxon>
        <taxon>Metazoa</taxon>
        <taxon>Ecdysozoa</taxon>
        <taxon>Arthropoda</taxon>
        <taxon>Hexapoda</taxon>
        <taxon>Insecta</taxon>
        <taxon>Pterygota</taxon>
        <taxon>Neoptera</taxon>
        <taxon>Endopterygota</taxon>
        <taxon>Coleoptera</taxon>
        <taxon>Polyphaga</taxon>
        <taxon>Cucujiformia</taxon>
        <taxon>Curculionidae</taxon>
        <taxon>Dryophthorinae</taxon>
        <taxon>Sitophilus</taxon>
    </lineage>
</organism>
<name>A0A6J2X5Z2_SITOR</name>
<reference evidence="2" key="1">
    <citation type="submission" date="2025-08" db="UniProtKB">
        <authorList>
            <consortium name="RefSeq"/>
        </authorList>
    </citation>
    <scope>IDENTIFICATION</scope>
    <source>
        <tissue evidence="2">Gonads</tissue>
    </source>
</reference>
<dbReference type="KEGG" id="soy:115875175"/>
<evidence type="ECO:0000313" key="2">
    <source>
        <dbReference type="RefSeq" id="XP_030746440.1"/>
    </source>
</evidence>
<protein>
    <submittedName>
        <fullName evidence="2">Uncharacterized protein LOC115875175</fullName>
    </submittedName>
</protein>
<dbReference type="AlphaFoldDB" id="A0A6J2X5Z2"/>
<dbReference type="GeneID" id="115875175"/>
<dbReference type="InParanoid" id="A0A6J2X5Z2"/>
<dbReference type="Proteomes" id="UP000504635">
    <property type="component" value="Unplaced"/>
</dbReference>
<dbReference type="OrthoDB" id="6778400at2759"/>
<gene>
    <name evidence="2" type="primary">LOC115875175</name>
</gene>
<evidence type="ECO:0000313" key="1">
    <source>
        <dbReference type="Proteomes" id="UP000504635"/>
    </source>
</evidence>
<accession>A0A6J2X5Z2</accession>